<gene>
    <name evidence="1" type="ORF">N4R40_04510</name>
</gene>
<proteinExistence type="predicted"/>
<name>A0ABT2PBQ9_9MICO</name>
<dbReference type="Proteomes" id="UP001300496">
    <property type="component" value="Unassembled WGS sequence"/>
</dbReference>
<protein>
    <submittedName>
        <fullName evidence="1">GyrI-like domain-containing protein</fullName>
    </submittedName>
</protein>
<dbReference type="InterPro" id="IPR011256">
    <property type="entry name" value="Reg_factor_effector_dom_sf"/>
</dbReference>
<evidence type="ECO:0000313" key="1">
    <source>
        <dbReference type="EMBL" id="MCT9001627.1"/>
    </source>
</evidence>
<keyword evidence="2" id="KW-1185">Reference proteome</keyword>
<reference evidence="1 2" key="1">
    <citation type="journal article" date="2024" name="Int. J. Syst. Evol. Microbiol.">
        <title>Microbacterium memoriense sp. nov., a member of the Actinomycetota from marine beach sediment of the north coast of Portugal.</title>
        <authorList>
            <person name="Santos J.D.N.D."/>
            <person name="Klimek D."/>
            <person name="Calusinska M."/>
            <person name="Lobo-da-Cunha A."/>
            <person name="Catita J."/>
            <person name="Goncalves H."/>
            <person name="Gonzalez I."/>
            <person name="Lage O.M."/>
        </authorList>
    </citation>
    <scope>NUCLEOTIDE SEQUENCE [LARGE SCALE GENOMIC DNA]</scope>
    <source>
        <strain evidence="1 2">PMIC_1C1B</strain>
    </source>
</reference>
<dbReference type="RefSeq" id="WP_261606153.1">
    <property type="nucleotide sequence ID" value="NZ_JAODOR010000004.1"/>
</dbReference>
<dbReference type="Gene3D" id="3.20.80.10">
    <property type="entry name" value="Regulatory factor, effector binding domain"/>
    <property type="match status" value="1"/>
</dbReference>
<dbReference type="SUPFAM" id="SSF55136">
    <property type="entry name" value="Probable bacterial effector-binding domain"/>
    <property type="match status" value="1"/>
</dbReference>
<accession>A0ABT2PBQ9</accession>
<organism evidence="1 2">
    <name type="scientific">Microbacterium memoriense</name>
    <dbReference type="NCBI Taxonomy" id="2978350"/>
    <lineage>
        <taxon>Bacteria</taxon>
        <taxon>Bacillati</taxon>
        <taxon>Actinomycetota</taxon>
        <taxon>Actinomycetes</taxon>
        <taxon>Micrococcales</taxon>
        <taxon>Microbacteriaceae</taxon>
        <taxon>Microbacterium</taxon>
    </lineage>
</organism>
<evidence type="ECO:0000313" key="2">
    <source>
        <dbReference type="Proteomes" id="UP001300496"/>
    </source>
</evidence>
<dbReference type="EMBL" id="JAODOR010000004">
    <property type="protein sequence ID" value="MCT9001627.1"/>
    <property type="molecule type" value="Genomic_DNA"/>
</dbReference>
<comment type="caution">
    <text evidence="1">The sequence shown here is derived from an EMBL/GenBank/DDBJ whole genome shotgun (WGS) entry which is preliminary data.</text>
</comment>
<sequence>MTDPAFPAEPFTHGERITLAASPLAVVRHEAVRVSDLQALFDTNYGAIALLFGTGELVPAGPAVAVYDGDPADVFDLEIGFPVVEAPIDAIDVAGVSVVGSHLPPGPAVASTLFGPYSDLPSAWAALARSGPAPAGVWIESYVSDPSEAPEQLRTDLIMPVRV</sequence>